<dbReference type="AlphaFoldDB" id="A0A3A9KDK2"/>
<dbReference type="GO" id="GO:0008643">
    <property type="term" value="P:carbohydrate transport"/>
    <property type="evidence" value="ECO:0007669"/>
    <property type="project" value="InterPro"/>
</dbReference>
<dbReference type="Gene3D" id="1.20.1250.20">
    <property type="entry name" value="MFS general substrate transporter like domains"/>
    <property type="match status" value="1"/>
</dbReference>
<dbReference type="RefSeq" id="WP_110937158.1">
    <property type="nucleotide sequence ID" value="NZ_KZ614146.1"/>
</dbReference>
<comment type="caution">
    <text evidence="2">The sequence shown here is derived from an EMBL/GenBank/DDBJ whole genome shotgun (WGS) entry which is preliminary data.</text>
</comment>
<dbReference type="Pfam" id="PF13347">
    <property type="entry name" value="MFS_2"/>
    <property type="match status" value="1"/>
</dbReference>
<dbReference type="InterPro" id="IPR036259">
    <property type="entry name" value="MFS_trans_sf"/>
</dbReference>
<keyword evidence="1" id="KW-0812">Transmembrane</keyword>
<protein>
    <recommendedName>
        <fullName evidence="4">MFS transporter</fullName>
    </recommendedName>
</protein>
<keyword evidence="1" id="KW-1133">Transmembrane helix</keyword>
<name>A0A3A9KDK2_9BACI</name>
<feature type="transmembrane region" description="Helical" evidence="1">
    <location>
        <begin position="333"/>
        <end position="356"/>
    </location>
</feature>
<feature type="transmembrane region" description="Helical" evidence="1">
    <location>
        <begin position="152"/>
        <end position="172"/>
    </location>
</feature>
<evidence type="ECO:0000313" key="2">
    <source>
        <dbReference type="EMBL" id="RKL65525.1"/>
    </source>
</evidence>
<feature type="transmembrane region" description="Helical" evidence="1">
    <location>
        <begin position="29"/>
        <end position="55"/>
    </location>
</feature>
<feature type="transmembrane region" description="Helical" evidence="1">
    <location>
        <begin position="395"/>
        <end position="415"/>
    </location>
</feature>
<feature type="transmembrane region" description="Helical" evidence="1">
    <location>
        <begin position="111"/>
        <end position="131"/>
    </location>
</feature>
<keyword evidence="1" id="KW-0472">Membrane</keyword>
<dbReference type="OrthoDB" id="9764596at2"/>
<evidence type="ECO:0008006" key="4">
    <source>
        <dbReference type="Google" id="ProtNLM"/>
    </source>
</evidence>
<dbReference type="GO" id="GO:0005886">
    <property type="term" value="C:plasma membrane"/>
    <property type="evidence" value="ECO:0007669"/>
    <property type="project" value="TreeGrafter"/>
</dbReference>
<keyword evidence="3" id="KW-1185">Reference proteome</keyword>
<dbReference type="InterPro" id="IPR039672">
    <property type="entry name" value="MFS_2"/>
</dbReference>
<dbReference type="Proteomes" id="UP000281498">
    <property type="component" value="Unassembled WGS sequence"/>
</dbReference>
<feature type="transmembrane region" description="Helical" evidence="1">
    <location>
        <begin position="427"/>
        <end position="450"/>
    </location>
</feature>
<dbReference type="PANTHER" id="PTHR11328">
    <property type="entry name" value="MAJOR FACILITATOR SUPERFAMILY DOMAIN-CONTAINING PROTEIN"/>
    <property type="match status" value="1"/>
</dbReference>
<feature type="transmembrane region" description="Helical" evidence="1">
    <location>
        <begin position="86"/>
        <end position="105"/>
    </location>
</feature>
<evidence type="ECO:0000313" key="3">
    <source>
        <dbReference type="Proteomes" id="UP000281498"/>
    </source>
</evidence>
<proteinExistence type="predicted"/>
<dbReference type="GO" id="GO:0015293">
    <property type="term" value="F:symporter activity"/>
    <property type="evidence" value="ECO:0007669"/>
    <property type="project" value="InterPro"/>
</dbReference>
<sequence>MNESTAMQYNRAKTWQIMLWPANTTINNLMYVLIMFTSYIAVGGYGLGVAMAGVIMTYSRIFDGITDPIIAILTDRLDTKYGKIRIVMVTGFTIQILAVISLFVWGVGQGMLFFIIMYMVYFIGSTMSGIATNTGNTVLTNDPRQRPTIYRWAMTYTTILGASAGFFLSNILFSKHGGITNAALQELTIAIVVVSVVLEILAFIAISEKDKPENFPKKASGKRINYKDAWHLIRHNRGLQVLIIAGSSDKLAQQAAGQAAILTIIFGIIIGHYEFMGIFKLIDVIPTLLVLFYATHMAGKNGTKKTLIKWTTISMSFAVAVIVFMVLIDPTQISVAAVPTVIFVILVSGFHACMIATAACTQAMIPDVADYELEKSGTYMPGTVSAVYAFLDKTISSFGATIVAVSIASIGYVAVQPQPGDPSTLGVFWIGMFLWMGLPIIGYILSLIALKFYPLDKEKMVEVQQNNWKYREAADAAAKASKKISG</sequence>
<accession>A0A3A9KDK2</accession>
<dbReference type="EMBL" id="PDOE01000015">
    <property type="protein sequence ID" value="RKL65525.1"/>
    <property type="molecule type" value="Genomic_DNA"/>
</dbReference>
<dbReference type="PANTHER" id="PTHR11328:SF24">
    <property type="entry name" value="MAJOR FACILITATOR SUPERFAMILY (MFS) PROFILE DOMAIN-CONTAINING PROTEIN"/>
    <property type="match status" value="1"/>
</dbReference>
<organism evidence="2 3">
    <name type="scientific">Salipaludibacillus neizhouensis</name>
    <dbReference type="NCBI Taxonomy" id="885475"/>
    <lineage>
        <taxon>Bacteria</taxon>
        <taxon>Bacillati</taxon>
        <taxon>Bacillota</taxon>
        <taxon>Bacilli</taxon>
        <taxon>Bacillales</taxon>
        <taxon>Bacillaceae</taxon>
    </lineage>
</organism>
<gene>
    <name evidence="2" type="ORF">CR203_20205</name>
</gene>
<reference evidence="2 3" key="1">
    <citation type="submission" date="2017-10" db="EMBL/GenBank/DDBJ databases">
        <title>Bacillus sp. nov., a halophilic bacterium isolated from a Keqin Lake.</title>
        <authorList>
            <person name="Wang H."/>
        </authorList>
    </citation>
    <scope>NUCLEOTIDE SEQUENCE [LARGE SCALE GENOMIC DNA]</scope>
    <source>
        <strain evidence="2 3">KCTC 13187</strain>
    </source>
</reference>
<evidence type="ECO:0000256" key="1">
    <source>
        <dbReference type="SAM" id="Phobius"/>
    </source>
</evidence>
<feature type="transmembrane region" description="Helical" evidence="1">
    <location>
        <begin position="307"/>
        <end position="327"/>
    </location>
</feature>
<feature type="transmembrane region" description="Helical" evidence="1">
    <location>
        <begin position="187"/>
        <end position="207"/>
    </location>
</feature>
<dbReference type="SUPFAM" id="SSF103473">
    <property type="entry name" value="MFS general substrate transporter"/>
    <property type="match status" value="1"/>
</dbReference>
<feature type="transmembrane region" description="Helical" evidence="1">
    <location>
        <begin position="278"/>
        <end position="295"/>
    </location>
</feature>